<reference evidence="8 9" key="1">
    <citation type="submission" date="2022-08" db="EMBL/GenBank/DDBJ databases">
        <title>Reclassification of Massilia species as members of the genera Telluria, Duganella, Pseudoduganella, Mokoshia gen. nov. and Zemynaea gen. nov. using orthogonal and non-orthogonal genome-based approaches.</title>
        <authorList>
            <person name="Bowman J.P."/>
        </authorList>
    </citation>
    <scope>NUCLEOTIDE SEQUENCE [LARGE SCALE GENOMIC DNA]</scope>
    <source>
        <strain evidence="8 9">JCM 31606</strain>
    </source>
</reference>
<feature type="domain" description="Multidrug resistance protein MdtA-like barrel-sandwich hybrid" evidence="5">
    <location>
        <begin position="72"/>
        <end position="215"/>
    </location>
</feature>
<accession>A0ABT2CW38</accession>
<dbReference type="NCBIfam" id="TIGR01730">
    <property type="entry name" value="RND_mfp"/>
    <property type="match status" value="1"/>
</dbReference>
<evidence type="ECO:0000259" key="7">
    <source>
        <dbReference type="Pfam" id="PF25967"/>
    </source>
</evidence>
<dbReference type="Pfam" id="PF25917">
    <property type="entry name" value="BSH_RND"/>
    <property type="match status" value="1"/>
</dbReference>
<organism evidence="8 9">
    <name type="scientific">Massilia terrae</name>
    <dbReference type="NCBI Taxonomy" id="1811224"/>
    <lineage>
        <taxon>Bacteria</taxon>
        <taxon>Pseudomonadati</taxon>
        <taxon>Pseudomonadota</taxon>
        <taxon>Betaproteobacteria</taxon>
        <taxon>Burkholderiales</taxon>
        <taxon>Oxalobacteraceae</taxon>
        <taxon>Telluria group</taxon>
        <taxon>Massilia</taxon>
    </lineage>
</organism>
<dbReference type="Proteomes" id="UP001204621">
    <property type="component" value="Unassembled WGS sequence"/>
</dbReference>
<name>A0ABT2CW38_9BURK</name>
<dbReference type="InterPro" id="IPR058625">
    <property type="entry name" value="MdtA-like_BSH"/>
</dbReference>
<evidence type="ECO:0000259" key="4">
    <source>
        <dbReference type="Pfam" id="PF25876"/>
    </source>
</evidence>
<dbReference type="Gene3D" id="2.40.30.170">
    <property type="match status" value="1"/>
</dbReference>
<feature type="chain" id="PRO_5046900641" evidence="3">
    <location>
        <begin position="34"/>
        <end position="403"/>
    </location>
</feature>
<evidence type="ECO:0000259" key="6">
    <source>
        <dbReference type="Pfam" id="PF25944"/>
    </source>
</evidence>
<protein>
    <submittedName>
        <fullName evidence="8">Efflux RND transporter periplasmic adaptor subunit</fullName>
    </submittedName>
</protein>
<comment type="caution">
    <text evidence="8">The sequence shown here is derived from an EMBL/GenBank/DDBJ whole genome shotgun (WGS) entry which is preliminary data.</text>
</comment>
<dbReference type="PROSITE" id="PS51257">
    <property type="entry name" value="PROKAR_LIPOPROTEIN"/>
    <property type="match status" value="1"/>
</dbReference>
<dbReference type="InterPro" id="IPR006143">
    <property type="entry name" value="RND_pump_MFP"/>
</dbReference>
<evidence type="ECO:0000256" key="2">
    <source>
        <dbReference type="ARBA" id="ARBA00009477"/>
    </source>
</evidence>
<gene>
    <name evidence="8" type="ORF">NX778_08335</name>
</gene>
<evidence type="ECO:0000259" key="5">
    <source>
        <dbReference type="Pfam" id="PF25917"/>
    </source>
</evidence>
<evidence type="ECO:0000256" key="1">
    <source>
        <dbReference type="ARBA" id="ARBA00004196"/>
    </source>
</evidence>
<dbReference type="SUPFAM" id="SSF111369">
    <property type="entry name" value="HlyD-like secretion proteins"/>
    <property type="match status" value="1"/>
</dbReference>
<dbReference type="InterPro" id="IPR058627">
    <property type="entry name" value="MdtA-like_C"/>
</dbReference>
<sequence>MRSANSSNLSLTRVAVATLAALALLSACGKKDAAAGPGAGGHMPPPEVGVITTKSQQVALQTELPARVDAFRVAQVRARVNGVVLKRLFTEGSEVKQGQSLFQIDPEPYLAQVNSAKAAVGKAEASVASATALSERYKPLVATEAISKQEYTNAVAAQKQAESDLASAKAAQRIAQINYDYSNVYAPISGRIGRALVTEGALVSATEATQLALVQQLDKVYLNITQSASDLQRLRHQAGARNISNGLPVSVVLDDGSVLPRQGRLLFSDVTVDPSTGQVTLRAEMDNPDRALLPGQYVRVRLAQAELPNGILVPQQAVTRGGQQGDTLMVIGADNKPAQRTIKIGSQDGPNWVVTDGLKAGEKVMVDGFQKIAMMPPGTPVKPVPWTPVADNAPAAAAAAASR</sequence>
<dbReference type="RefSeq" id="WP_258811258.1">
    <property type="nucleotide sequence ID" value="NZ_JANUGU010000002.1"/>
</dbReference>
<comment type="similarity">
    <text evidence="2">Belongs to the membrane fusion protein (MFP) (TC 8.A.1) family.</text>
</comment>
<evidence type="ECO:0000313" key="8">
    <source>
        <dbReference type="EMBL" id="MCS0658069.1"/>
    </source>
</evidence>
<feature type="signal peptide" evidence="3">
    <location>
        <begin position="1"/>
        <end position="33"/>
    </location>
</feature>
<dbReference type="Pfam" id="PF25944">
    <property type="entry name" value="Beta-barrel_RND"/>
    <property type="match status" value="1"/>
</dbReference>
<dbReference type="Gene3D" id="2.40.420.20">
    <property type="match status" value="1"/>
</dbReference>
<dbReference type="PANTHER" id="PTHR30158:SF3">
    <property type="entry name" value="MULTIDRUG EFFLUX PUMP SUBUNIT ACRA-RELATED"/>
    <property type="match status" value="1"/>
</dbReference>
<dbReference type="EMBL" id="JANUGU010000002">
    <property type="protein sequence ID" value="MCS0658069.1"/>
    <property type="molecule type" value="Genomic_DNA"/>
</dbReference>
<feature type="domain" description="Multidrug resistance protein MdtA-like alpha-helical hairpin" evidence="4">
    <location>
        <begin position="113"/>
        <end position="182"/>
    </location>
</feature>
<proteinExistence type="inferred from homology"/>
<comment type="subcellular location">
    <subcellularLocation>
        <location evidence="1">Cell envelope</location>
    </subcellularLocation>
</comment>
<evidence type="ECO:0000256" key="3">
    <source>
        <dbReference type="SAM" id="SignalP"/>
    </source>
</evidence>
<dbReference type="InterPro" id="IPR058624">
    <property type="entry name" value="MdtA-like_HH"/>
</dbReference>
<dbReference type="Pfam" id="PF25876">
    <property type="entry name" value="HH_MFP_RND"/>
    <property type="match status" value="1"/>
</dbReference>
<evidence type="ECO:0000313" key="9">
    <source>
        <dbReference type="Proteomes" id="UP001204621"/>
    </source>
</evidence>
<dbReference type="PANTHER" id="PTHR30158">
    <property type="entry name" value="ACRA/E-RELATED COMPONENT OF DRUG EFFLUX TRANSPORTER"/>
    <property type="match status" value="1"/>
</dbReference>
<dbReference type="InterPro" id="IPR058626">
    <property type="entry name" value="MdtA-like_b-barrel"/>
</dbReference>
<keyword evidence="9" id="KW-1185">Reference proteome</keyword>
<feature type="domain" description="Multidrug resistance protein MdtA-like beta-barrel" evidence="6">
    <location>
        <begin position="220"/>
        <end position="304"/>
    </location>
</feature>
<dbReference type="Gene3D" id="1.10.287.470">
    <property type="entry name" value="Helix hairpin bin"/>
    <property type="match status" value="1"/>
</dbReference>
<feature type="domain" description="Multidrug resistance protein MdtA-like C-terminal permuted SH3" evidence="7">
    <location>
        <begin position="309"/>
        <end position="371"/>
    </location>
</feature>
<keyword evidence="3" id="KW-0732">Signal</keyword>
<dbReference type="Pfam" id="PF25967">
    <property type="entry name" value="RND-MFP_C"/>
    <property type="match status" value="1"/>
</dbReference>
<dbReference type="Gene3D" id="2.40.50.100">
    <property type="match status" value="1"/>
</dbReference>